<protein>
    <submittedName>
        <fullName evidence="1">Peroxiredoxin 1</fullName>
        <ecNumber evidence="1">1.11.1.24</ecNumber>
    </submittedName>
</protein>
<gene>
    <name evidence="1" type="primary">Jafrac1</name>
    <name evidence="1" type="ORF">LPJ66_004574</name>
</gene>
<keyword evidence="2" id="KW-1185">Reference proteome</keyword>
<sequence length="230" mass="25567">MSLKISCNGTLAKRPTETVVGHQPVSKRTKPEPIFYNTPDTCSTHQRQQRRRQQQTLFEQLINRPAPYFSVPAVAHSGLIYTANLAHFANRYLAIIFYPSDFSPTAATRIAHFSDSCAQFSAQTCTLVFCSTDSEFAHINWRQKIKRDCGGIGPIDATMLSDRTRGMARDYGVLCEETGQAAWALAVVDSKQVLRFVAADEDTNCCSADEVLRLVRALKQSDIDGRGSQV</sequence>
<name>A0ACC1ILA2_9FUNG</name>
<dbReference type="Proteomes" id="UP001150581">
    <property type="component" value="Unassembled WGS sequence"/>
</dbReference>
<evidence type="ECO:0000313" key="2">
    <source>
        <dbReference type="Proteomes" id="UP001150581"/>
    </source>
</evidence>
<reference evidence="1" key="1">
    <citation type="submission" date="2022-07" db="EMBL/GenBank/DDBJ databases">
        <title>Phylogenomic reconstructions and comparative analyses of Kickxellomycotina fungi.</title>
        <authorList>
            <person name="Reynolds N.K."/>
            <person name="Stajich J.E."/>
            <person name="Barry K."/>
            <person name="Grigoriev I.V."/>
            <person name="Crous P."/>
            <person name="Smith M.E."/>
        </authorList>
    </citation>
    <scope>NUCLEOTIDE SEQUENCE</scope>
    <source>
        <strain evidence="1">Benny 63K</strain>
    </source>
</reference>
<organism evidence="1 2">
    <name type="scientific">Kickxella alabastrina</name>
    <dbReference type="NCBI Taxonomy" id="61397"/>
    <lineage>
        <taxon>Eukaryota</taxon>
        <taxon>Fungi</taxon>
        <taxon>Fungi incertae sedis</taxon>
        <taxon>Zoopagomycota</taxon>
        <taxon>Kickxellomycotina</taxon>
        <taxon>Kickxellomycetes</taxon>
        <taxon>Kickxellales</taxon>
        <taxon>Kickxellaceae</taxon>
        <taxon>Kickxella</taxon>
    </lineage>
</organism>
<proteinExistence type="predicted"/>
<comment type="caution">
    <text evidence="1">The sequence shown here is derived from an EMBL/GenBank/DDBJ whole genome shotgun (WGS) entry which is preliminary data.</text>
</comment>
<accession>A0ACC1ILA2</accession>
<dbReference type="EMBL" id="JANBPG010000562">
    <property type="protein sequence ID" value="KAJ1895471.1"/>
    <property type="molecule type" value="Genomic_DNA"/>
</dbReference>
<keyword evidence="1" id="KW-0560">Oxidoreductase</keyword>
<keyword evidence="1" id="KW-0575">Peroxidase</keyword>
<evidence type="ECO:0000313" key="1">
    <source>
        <dbReference type="EMBL" id="KAJ1895471.1"/>
    </source>
</evidence>
<dbReference type="EC" id="1.11.1.24" evidence="1"/>